<dbReference type="InterPro" id="IPR025269">
    <property type="entry name" value="SAM-like_dom"/>
</dbReference>
<dbReference type="CDD" id="cd01185">
    <property type="entry name" value="INTN1_C_like"/>
    <property type="match status" value="1"/>
</dbReference>
<dbReference type="PROSITE" id="PS51898">
    <property type="entry name" value="TYR_RECOMBINASE"/>
    <property type="match status" value="1"/>
</dbReference>
<dbReference type="Gene3D" id="1.10.443.10">
    <property type="entry name" value="Intergrase catalytic core"/>
    <property type="match status" value="1"/>
</dbReference>
<reference evidence="5 6" key="1">
    <citation type="journal article" date="2014" name="Environ. Microbiol.">
        <title>Contrasting genomic patterns and infection strategies of two co-existing Bacteroidetes podovirus genera.</title>
        <authorList>
            <person name="Holmfeldt K."/>
            <person name="Howard-Varona C."/>
            <person name="Solonenko N."/>
            <person name="Sullivan M.B."/>
        </authorList>
    </citation>
    <scope>NUCLEOTIDE SEQUENCE [LARGE SCALE GENOMIC DNA]</scope>
    <source>
        <strain evidence="5 6">18</strain>
    </source>
</reference>
<dbReference type="InterPro" id="IPR002104">
    <property type="entry name" value="Integrase_catalytic"/>
</dbReference>
<protein>
    <submittedName>
        <fullName evidence="5">Recombinase</fullName>
    </submittedName>
</protein>
<dbReference type="InterPro" id="IPR013762">
    <property type="entry name" value="Integrase-like_cat_sf"/>
</dbReference>
<dbReference type="Proteomes" id="UP000030786">
    <property type="component" value="Chromosome"/>
</dbReference>
<dbReference type="SUPFAM" id="SSF56349">
    <property type="entry name" value="DNA breaking-rejoining enzymes"/>
    <property type="match status" value="1"/>
</dbReference>
<evidence type="ECO:0000313" key="6">
    <source>
        <dbReference type="Proteomes" id="UP000030786"/>
    </source>
</evidence>
<dbReference type="InterPro" id="IPR010998">
    <property type="entry name" value="Integrase_recombinase_N"/>
</dbReference>
<keyword evidence="2" id="KW-0238">DNA-binding</keyword>
<organism evidence="5 6">
    <name type="scientific">Cellulophaga baltica 18</name>
    <dbReference type="NCBI Taxonomy" id="1348584"/>
    <lineage>
        <taxon>Bacteria</taxon>
        <taxon>Pseudomonadati</taxon>
        <taxon>Bacteroidota</taxon>
        <taxon>Flavobacteriia</taxon>
        <taxon>Flavobacteriales</taxon>
        <taxon>Flavobacteriaceae</taxon>
        <taxon>Cellulophaga</taxon>
    </lineage>
</organism>
<evidence type="ECO:0000256" key="3">
    <source>
        <dbReference type="ARBA" id="ARBA00023172"/>
    </source>
</evidence>
<dbReference type="PANTHER" id="PTHR30349:SF64">
    <property type="entry name" value="PROPHAGE INTEGRASE INTD-RELATED"/>
    <property type="match status" value="1"/>
</dbReference>
<feature type="domain" description="Tyr recombinase" evidence="4">
    <location>
        <begin position="219"/>
        <end position="396"/>
    </location>
</feature>
<dbReference type="GeneID" id="78059231"/>
<dbReference type="KEGG" id="cbat:M666_00575"/>
<dbReference type="Gene3D" id="1.10.150.130">
    <property type="match status" value="1"/>
</dbReference>
<sequence>MANTFSTLFYLKDKRLDKNGKAGLYLRITVNGMRTAISLSRKIDPEKWDARMNKIKGKGVEAEELNKFMATIRHKVNKIQHHLLDEDKHFTANDIKDKYLGKQIQPKMLVTVFFEHNEQMKKLVGIEFAIATWKRYYTTLNHIIEFLNKQYRKTDIPIQDVDLKFIKEFEYFLKITKKCNHNSSLKYINLFKKIIRIAIGNEWITKDPFFNYKVQFNHTEREFLSAIELATLVEKEIRIERLDMVRDMFVFCCYTGLAYIDIQKLTSDNLVINIDGNLWIEAKRTKTNAKFNIPLLPNALAVLEKYKNHPKVLIDECIIPVLSNQKANAYLKEIADLCGIKKNLTTHLARHTFATTVTLSNGVPIETVGKMLGHKNLRTTQHYAKIINKKIGEDMTLLKDKLANQFKAKAF</sequence>
<dbReference type="GO" id="GO:0015074">
    <property type="term" value="P:DNA integration"/>
    <property type="evidence" value="ECO:0007669"/>
    <property type="project" value="InterPro"/>
</dbReference>
<evidence type="ECO:0000256" key="2">
    <source>
        <dbReference type="ARBA" id="ARBA00023125"/>
    </source>
</evidence>
<dbReference type="Pfam" id="PF13102">
    <property type="entry name" value="Phage_int_SAM_5"/>
    <property type="match status" value="1"/>
</dbReference>
<keyword evidence="3" id="KW-0233">DNA recombination</keyword>
<accession>A0AAU8RQR6</accession>
<name>A0AAU8RQR6_9FLAO</name>
<comment type="similarity">
    <text evidence="1">Belongs to the 'phage' integrase family.</text>
</comment>
<dbReference type="InterPro" id="IPR050090">
    <property type="entry name" value="Tyrosine_recombinase_XerCD"/>
</dbReference>
<dbReference type="GO" id="GO:0006310">
    <property type="term" value="P:DNA recombination"/>
    <property type="evidence" value="ECO:0007669"/>
    <property type="project" value="UniProtKB-KW"/>
</dbReference>
<dbReference type="RefSeq" id="WP_029445398.1">
    <property type="nucleotide sequence ID" value="NZ_CP009976.1"/>
</dbReference>
<dbReference type="Pfam" id="PF17293">
    <property type="entry name" value="Arm-DNA-bind_5"/>
    <property type="match status" value="1"/>
</dbReference>
<evidence type="ECO:0000259" key="4">
    <source>
        <dbReference type="PROSITE" id="PS51898"/>
    </source>
</evidence>
<dbReference type="InterPro" id="IPR011010">
    <property type="entry name" value="DNA_brk_join_enz"/>
</dbReference>
<dbReference type="GO" id="GO:0003677">
    <property type="term" value="F:DNA binding"/>
    <property type="evidence" value="ECO:0007669"/>
    <property type="project" value="UniProtKB-KW"/>
</dbReference>
<dbReference type="PANTHER" id="PTHR30349">
    <property type="entry name" value="PHAGE INTEGRASE-RELATED"/>
    <property type="match status" value="1"/>
</dbReference>
<dbReference type="AlphaFoldDB" id="A0AAU8RQR6"/>
<gene>
    <name evidence="5" type="ORF">M666_00575</name>
</gene>
<dbReference type="EMBL" id="CP009976">
    <property type="protein sequence ID" value="AIZ40199.1"/>
    <property type="molecule type" value="Genomic_DNA"/>
</dbReference>
<evidence type="ECO:0000256" key="1">
    <source>
        <dbReference type="ARBA" id="ARBA00008857"/>
    </source>
</evidence>
<proteinExistence type="inferred from homology"/>
<evidence type="ECO:0000313" key="5">
    <source>
        <dbReference type="EMBL" id="AIZ40199.1"/>
    </source>
</evidence>
<dbReference type="InterPro" id="IPR035386">
    <property type="entry name" value="Arm-DNA-bind_5"/>
</dbReference>
<dbReference type="Pfam" id="PF00589">
    <property type="entry name" value="Phage_integrase"/>
    <property type="match status" value="1"/>
</dbReference>